<evidence type="ECO:0000256" key="6">
    <source>
        <dbReference type="RuleBase" id="RU366032"/>
    </source>
</evidence>
<dbReference type="GO" id="GO:0005759">
    <property type="term" value="C:mitochondrial matrix"/>
    <property type="evidence" value="ECO:0007669"/>
    <property type="project" value="UniProtKB-SubCell"/>
</dbReference>
<keyword evidence="6" id="KW-0496">Mitochondrion</keyword>
<dbReference type="EC" id="2.7.11.-" evidence="6"/>
<feature type="domain" description="Branched-chain alpha-ketoacid dehydrogenase kinase/Pyruvate dehydrogenase kinase N-terminal" evidence="7">
    <location>
        <begin position="67"/>
        <end position="177"/>
    </location>
</feature>
<accession>A0AAD5JSM8</accession>
<keyword evidence="9" id="KW-1185">Reference proteome</keyword>
<evidence type="ECO:0000313" key="8">
    <source>
        <dbReference type="EMBL" id="KAI9251857.1"/>
    </source>
</evidence>
<organism evidence="8 9">
    <name type="scientific">Phascolomyces articulosus</name>
    <dbReference type="NCBI Taxonomy" id="60185"/>
    <lineage>
        <taxon>Eukaryota</taxon>
        <taxon>Fungi</taxon>
        <taxon>Fungi incertae sedis</taxon>
        <taxon>Mucoromycota</taxon>
        <taxon>Mucoromycotina</taxon>
        <taxon>Mucoromycetes</taxon>
        <taxon>Mucorales</taxon>
        <taxon>Lichtheimiaceae</taxon>
        <taxon>Phascolomyces</taxon>
    </lineage>
</organism>
<evidence type="ECO:0000256" key="5">
    <source>
        <dbReference type="ARBA" id="ARBA00048201"/>
    </source>
</evidence>
<evidence type="ECO:0000256" key="4">
    <source>
        <dbReference type="ARBA" id="ARBA00022840"/>
    </source>
</evidence>
<comment type="subcellular location">
    <subcellularLocation>
        <location evidence="6">Mitochondrion matrix</location>
    </subcellularLocation>
</comment>
<evidence type="ECO:0000313" key="9">
    <source>
        <dbReference type="Proteomes" id="UP001209540"/>
    </source>
</evidence>
<dbReference type="PANTHER" id="PTHR11947">
    <property type="entry name" value="PYRUVATE DEHYDROGENASE KINASE"/>
    <property type="match status" value="1"/>
</dbReference>
<keyword evidence="1 6" id="KW-0808">Transferase</keyword>
<dbReference type="InterPro" id="IPR039028">
    <property type="entry name" value="BCKD/PDK"/>
</dbReference>
<dbReference type="GO" id="GO:0004740">
    <property type="term" value="F:pyruvate dehydrogenase (acetyl-transferring) kinase activity"/>
    <property type="evidence" value="ECO:0007669"/>
    <property type="project" value="UniProtKB-EC"/>
</dbReference>
<sequence>MLQSQVINVLPRRILAGLWSSQETRVSLTHLSSVVAASKNNNNNTSTNNNNNISQQHNNESVLPAASAPSFLCSELPVRYTHILRLLSTLSPDALQSPIIRNVAHSYLHDICTLLHPSLQGTSPRAFRTMLTKLQQRQATNLIRLRYALSNSTLLDNINTIGFGIQLLLDQHLSWSNQDGNEAQVVCPVTIAKQAIEDARQAYASALGSQQEIPDIQLQPRIETELTYIPNVLHRVLYETSLMALRAKISHQQQPASLTQNGSWLKRTWNQFRGVQQQQEGIVLQVFGGPTSVGFRLNTDIPLLPSDLLPDVPRDPLGIPTCARILGQTSDTEIHTRQEESSHPTSVWEVMSGWRSAKVLASHYGGNLDVMSVDGLGASVYLALDRDASLLERYPSRTLATAHKMLLRHHGRAAAAATPALTLQTAQIQLDTFITAISHDPQTPERFYNPHHHSVSLSAAVGHA</sequence>
<evidence type="ECO:0000259" key="7">
    <source>
        <dbReference type="Pfam" id="PF10436"/>
    </source>
</evidence>
<dbReference type="Gene3D" id="1.20.140.20">
    <property type="entry name" value="Alpha-ketoacid/pyruvate dehydrogenase kinase, N-terminal domain"/>
    <property type="match status" value="1"/>
</dbReference>
<keyword evidence="2 6" id="KW-0547">Nucleotide-binding</keyword>
<dbReference type="Proteomes" id="UP001209540">
    <property type="component" value="Unassembled WGS sequence"/>
</dbReference>
<dbReference type="GO" id="GO:0010906">
    <property type="term" value="P:regulation of glucose metabolic process"/>
    <property type="evidence" value="ECO:0007669"/>
    <property type="project" value="TreeGrafter"/>
</dbReference>
<dbReference type="PANTHER" id="PTHR11947:SF3">
    <property type="entry name" value="[PYRUVATE DEHYDROGENASE (ACETYL-TRANSFERRING)] KINASE, MITOCHONDRIAL"/>
    <property type="match status" value="1"/>
</dbReference>
<comment type="similarity">
    <text evidence="6">Belongs to the PDK/BCKDK protein kinase family.</text>
</comment>
<comment type="caution">
    <text evidence="8">The sequence shown here is derived from an EMBL/GenBank/DDBJ whole genome shotgun (WGS) entry which is preliminary data.</text>
</comment>
<keyword evidence="4 6" id="KW-0067">ATP-binding</keyword>
<keyword evidence="3 6" id="KW-0418">Kinase</keyword>
<evidence type="ECO:0000256" key="2">
    <source>
        <dbReference type="ARBA" id="ARBA00022741"/>
    </source>
</evidence>
<protein>
    <recommendedName>
        <fullName evidence="6">Protein-serine/threonine kinase</fullName>
        <ecNumber evidence="6">2.7.11.-</ecNumber>
    </recommendedName>
</protein>
<proteinExistence type="inferred from homology"/>
<dbReference type="Pfam" id="PF10436">
    <property type="entry name" value="BCDHK_Adom3"/>
    <property type="match status" value="1"/>
</dbReference>
<dbReference type="AlphaFoldDB" id="A0AAD5JSM8"/>
<reference evidence="8" key="2">
    <citation type="submission" date="2023-02" db="EMBL/GenBank/DDBJ databases">
        <authorList>
            <consortium name="DOE Joint Genome Institute"/>
            <person name="Mondo S.J."/>
            <person name="Chang Y."/>
            <person name="Wang Y."/>
            <person name="Ahrendt S."/>
            <person name="Andreopoulos W."/>
            <person name="Barry K."/>
            <person name="Beard J."/>
            <person name="Benny G.L."/>
            <person name="Blankenship S."/>
            <person name="Bonito G."/>
            <person name="Cuomo C."/>
            <person name="Desiro A."/>
            <person name="Gervers K.A."/>
            <person name="Hundley H."/>
            <person name="Kuo A."/>
            <person name="LaButti K."/>
            <person name="Lang B.F."/>
            <person name="Lipzen A."/>
            <person name="O'Donnell K."/>
            <person name="Pangilinan J."/>
            <person name="Reynolds N."/>
            <person name="Sandor L."/>
            <person name="Smith M.W."/>
            <person name="Tsang A."/>
            <person name="Grigoriev I.V."/>
            <person name="Stajich J.E."/>
            <person name="Spatafora J.W."/>
        </authorList>
    </citation>
    <scope>NUCLEOTIDE SEQUENCE</scope>
    <source>
        <strain evidence="8">RSA 2281</strain>
    </source>
</reference>
<dbReference type="InterPro" id="IPR018955">
    <property type="entry name" value="BCDHK/PDK_N"/>
</dbReference>
<dbReference type="InterPro" id="IPR036784">
    <property type="entry name" value="AK/P_DHK_N_sf"/>
</dbReference>
<dbReference type="GO" id="GO:0005524">
    <property type="term" value="F:ATP binding"/>
    <property type="evidence" value="ECO:0007669"/>
    <property type="project" value="UniProtKB-UniRule"/>
</dbReference>
<dbReference type="EMBL" id="JAIXMP010000029">
    <property type="protein sequence ID" value="KAI9251857.1"/>
    <property type="molecule type" value="Genomic_DNA"/>
</dbReference>
<gene>
    <name evidence="8" type="ORF">BDA99DRAFT_541259</name>
</gene>
<comment type="catalytic activity">
    <reaction evidence="5">
        <text>L-seryl-[pyruvate dehydrogenase E1 alpha subunit] + ATP = O-phospho-L-seryl-[pyruvate dehydrogenase E1 alpha subunit] + ADP + H(+)</text>
        <dbReference type="Rhea" id="RHEA:23052"/>
        <dbReference type="Rhea" id="RHEA-COMP:13689"/>
        <dbReference type="Rhea" id="RHEA-COMP:13690"/>
        <dbReference type="ChEBI" id="CHEBI:15378"/>
        <dbReference type="ChEBI" id="CHEBI:29999"/>
        <dbReference type="ChEBI" id="CHEBI:30616"/>
        <dbReference type="ChEBI" id="CHEBI:83421"/>
        <dbReference type="ChEBI" id="CHEBI:456216"/>
        <dbReference type="EC" id="2.7.11.2"/>
    </reaction>
</comment>
<dbReference type="SUPFAM" id="SSF69012">
    <property type="entry name" value="alpha-ketoacid dehydrogenase kinase, N-terminal domain"/>
    <property type="match status" value="1"/>
</dbReference>
<reference evidence="8" key="1">
    <citation type="journal article" date="2022" name="IScience">
        <title>Evolution of zygomycete secretomes and the origins of terrestrial fungal ecologies.</title>
        <authorList>
            <person name="Chang Y."/>
            <person name="Wang Y."/>
            <person name="Mondo S."/>
            <person name="Ahrendt S."/>
            <person name="Andreopoulos W."/>
            <person name="Barry K."/>
            <person name="Beard J."/>
            <person name="Benny G.L."/>
            <person name="Blankenship S."/>
            <person name="Bonito G."/>
            <person name="Cuomo C."/>
            <person name="Desiro A."/>
            <person name="Gervers K.A."/>
            <person name="Hundley H."/>
            <person name="Kuo A."/>
            <person name="LaButti K."/>
            <person name="Lang B.F."/>
            <person name="Lipzen A."/>
            <person name="O'Donnell K."/>
            <person name="Pangilinan J."/>
            <person name="Reynolds N."/>
            <person name="Sandor L."/>
            <person name="Smith M.E."/>
            <person name="Tsang A."/>
            <person name="Grigoriev I.V."/>
            <person name="Stajich J.E."/>
            <person name="Spatafora J.W."/>
        </authorList>
    </citation>
    <scope>NUCLEOTIDE SEQUENCE</scope>
    <source>
        <strain evidence="8">RSA 2281</strain>
    </source>
</reference>
<evidence type="ECO:0000256" key="3">
    <source>
        <dbReference type="ARBA" id="ARBA00022777"/>
    </source>
</evidence>
<evidence type="ECO:0000256" key="1">
    <source>
        <dbReference type="ARBA" id="ARBA00022679"/>
    </source>
</evidence>
<name>A0AAD5JSM8_9FUNG</name>